<dbReference type="OrthoDB" id="9812921at2"/>
<reference evidence="3 4" key="1">
    <citation type="submission" date="2014-04" db="EMBL/GenBank/DDBJ databases">
        <title>Characterization and application of a salt tolerant electro-active bacterium.</title>
        <authorList>
            <person name="Yang L."/>
            <person name="Wei S."/>
            <person name="Tay Q.X.M."/>
        </authorList>
    </citation>
    <scope>NUCLEOTIDE SEQUENCE [LARGE SCALE GENOMIC DNA]</scope>
    <source>
        <strain evidence="3 4">LY1</strain>
    </source>
</reference>
<dbReference type="Gene3D" id="2.120.10.30">
    <property type="entry name" value="TolB, C-terminal domain"/>
    <property type="match status" value="1"/>
</dbReference>
<dbReference type="Pfam" id="PF00326">
    <property type="entry name" value="Peptidase_S9"/>
    <property type="match status" value="1"/>
</dbReference>
<dbReference type="EMBL" id="JMIH01000023">
    <property type="protein sequence ID" value="KEO72842.1"/>
    <property type="molecule type" value="Genomic_DNA"/>
</dbReference>
<dbReference type="InterPro" id="IPR011042">
    <property type="entry name" value="6-blade_b-propeller_TolB-like"/>
</dbReference>
<dbReference type="InterPro" id="IPR029058">
    <property type="entry name" value="AB_hydrolase_fold"/>
</dbReference>
<evidence type="ECO:0000313" key="4">
    <source>
        <dbReference type="Proteomes" id="UP000027821"/>
    </source>
</evidence>
<dbReference type="Gene3D" id="2.130.10.120">
    <property type="entry name" value="Prolyl oligopeptidase, N-terminal domain"/>
    <property type="match status" value="1"/>
</dbReference>
<dbReference type="InterPro" id="IPR001375">
    <property type="entry name" value="Peptidase_S9_cat"/>
</dbReference>
<organism evidence="3 4">
    <name type="scientific">Anditalea andensis</name>
    <dbReference type="NCBI Taxonomy" id="1048983"/>
    <lineage>
        <taxon>Bacteria</taxon>
        <taxon>Pseudomonadati</taxon>
        <taxon>Bacteroidota</taxon>
        <taxon>Cytophagia</taxon>
        <taxon>Cytophagales</taxon>
        <taxon>Cytophagaceae</taxon>
        <taxon>Anditalea</taxon>
    </lineage>
</organism>
<dbReference type="GO" id="GO:0006508">
    <property type="term" value="P:proteolysis"/>
    <property type="evidence" value="ECO:0007669"/>
    <property type="project" value="InterPro"/>
</dbReference>
<dbReference type="STRING" id="1048983.EL17_14540"/>
<dbReference type="PANTHER" id="PTHR11731:SF193">
    <property type="entry name" value="DIPEPTIDYL PEPTIDASE 9"/>
    <property type="match status" value="1"/>
</dbReference>
<name>A0A074LGC0_9BACT</name>
<dbReference type="SUPFAM" id="SSF53474">
    <property type="entry name" value="alpha/beta-Hydrolases"/>
    <property type="match status" value="1"/>
</dbReference>
<dbReference type="SUPFAM" id="SSF82171">
    <property type="entry name" value="DPP6 N-terminal domain-like"/>
    <property type="match status" value="1"/>
</dbReference>
<dbReference type="RefSeq" id="WP_035075812.1">
    <property type="nucleotide sequence ID" value="NZ_JMIH01000023.1"/>
</dbReference>
<dbReference type="InterPro" id="IPR050278">
    <property type="entry name" value="Serine_Prot_S9B/DPPIV"/>
</dbReference>
<dbReference type="Gene3D" id="3.40.50.1820">
    <property type="entry name" value="alpha/beta hydrolase"/>
    <property type="match status" value="1"/>
</dbReference>
<protein>
    <submittedName>
        <fullName evidence="3">Peptidase S9</fullName>
    </submittedName>
</protein>
<feature type="signal peptide" evidence="1">
    <location>
        <begin position="1"/>
        <end position="22"/>
    </location>
</feature>
<gene>
    <name evidence="3" type="ORF">EL17_14540</name>
</gene>
<dbReference type="GO" id="GO:0008236">
    <property type="term" value="F:serine-type peptidase activity"/>
    <property type="evidence" value="ECO:0007669"/>
    <property type="project" value="InterPro"/>
</dbReference>
<evidence type="ECO:0000256" key="1">
    <source>
        <dbReference type="SAM" id="SignalP"/>
    </source>
</evidence>
<proteinExistence type="predicted"/>
<evidence type="ECO:0000313" key="3">
    <source>
        <dbReference type="EMBL" id="KEO72842.1"/>
    </source>
</evidence>
<evidence type="ECO:0000259" key="2">
    <source>
        <dbReference type="Pfam" id="PF00326"/>
    </source>
</evidence>
<dbReference type="GO" id="GO:0008239">
    <property type="term" value="F:dipeptidyl-peptidase activity"/>
    <property type="evidence" value="ECO:0007669"/>
    <property type="project" value="TreeGrafter"/>
</dbReference>
<dbReference type="AlphaFoldDB" id="A0A074LGC0"/>
<dbReference type="eggNOG" id="COG1506">
    <property type="taxonomic scope" value="Bacteria"/>
</dbReference>
<sequence length="906" mass="104013">MKKVVYLSFICFLLGHTLLAQQKTVQLSDYPRWSSITQPVLSDDGNWFAYSLSPNGADDTLHIRNVINDQIERFPTGHMAVFSDDSKYFSYFTKPDKKEEEQLKKNKKTVYKTAHLMGLDFDKSISVIRAEEAKFTADGKYWAVKRSKAEDDKTTSKGTDLLIHNLESGAVLNIGNVSEFSFNKRGDMLAYLVDANEKNGNGVYHINLKTHIITLLDGDEAIYQHLAWDDVGIQRKDIVSKGRKLTVLKGNEVDTLTENPNALLVFTDLDKKPTKFELKINNEKLADHVISDNSKAYFIENGKAIWFGIKAQSPKIKMSKDTIANVDVWHWNDDRIQSVQMVRGSRDRKATKTAVFHFEDNQYVQLADENMDRLITSRHSRYKVGVDDKPYLSDINWGVTPSDLYRIDIKTGKKTKFAEEVNRALEISPDGKHYIYQKDSALWIYDLDKDQKHNVSRLAAVSFMDMDHPYPHEKPPYGVAGWSKDGRYVIVNHQYDLWLLAIDGSKAENLTRIGSKNEIRFRYENINTDEEWIDLSKPLMLNAYGEWTKKSGYYTVTKGNDPQPLIFEDAMVGSLHKARLADKVVFTKQTFNEFPNYHVSNIQFTSPKMITNANPHQHEYKWGSRKLVDYTNSRGIKLQGTLTLPADYEEGKQYPTIIYFYEKMSDRHHQYSMPVYDDRPHMSTYASNGYMVFMPDNVFEEGRPGTSALDGIISAANKLIESGYADKDNIGLQGHSWSGYQTSFILTLTDMFKCIVTGAPPTNLESFYNNIYGSSGTVHHGIMEIGQVRMGRGVTPWTHREIYQRENPMYHIQNINTPFLILHGTKDGAVDWSQGLELYNAARRMGKEVIFLSYPNEGHHLTNEANQKDFQTRMKAYFDHYLMDMPAPDWMVKGIPHLEKLYDKAE</sequence>
<keyword evidence="1" id="KW-0732">Signal</keyword>
<comment type="caution">
    <text evidence="3">The sequence shown here is derived from an EMBL/GenBank/DDBJ whole genome shotgun (WGS) entry which is preliminary data.</text>
</comment>
<dbReference type="Proteomes" id="UP000027821">
    <property type="component" value="Unassembled WGS sequence"/>
</dbReference>
<feature type="domain" description="Peptidase S9 prolyl oligopeptidase catalytic" evidence="2">
    <location>
        <begin position="702"/>
        <end position="882"/>
    </location>
</feature>
<feature type="chain" id="PRO_5001698189" evidence="1">
    <location>
        <begin position="23"/>
        <end position="906"/>
    </location>
</feature>
<dbReference type="PANTHER" id="PTHR11731">
    <property type="entry name" value="PROTEASE FAMILY S9B,C DIPEPTIDYL-PEPTIDASE IV-RELATED"/>
    <property type="match status" value="1"/>
</dbReference>
<keyword evidence="4" id="KW-1185">Reference proteome</keyword>
<accession>A0A074LGC0</accession>